<organism evidence="4 5">
    <name type="scientific">Rhodobacter aestuarii</name>
    <dbReference type="NCBI Taxonomy" id="453582"/>
    <lineage>
        <taxon>Bacteria</taxon>
        <taxon>Pseudomonadati</taxon>
        <taxon>Pseudomonadota</taxon>
        <taxon>Alphaproteobacteria</taxon>
        <taxon>Rhodobacterales</taxon>
        <taxon>Rhodobacter group</taxon>
        <taxon>Rhodobacter</taxon>
    </lineage>
</organism>
<dbReference type="GO" id="GO:0006006">
    <property type="term" value="P:glucose metabolic process"/>
    <property type="evidence" value="ECO:0007669"/>
    <property type="project" value="TreeGrafter"/>
</dbReference>
<dbReference type="SUPFAM" id="SSF74650">
    <property type="entry name" value="Galactose mutarotase-like"/>
    <property type="match status" value="1"/>
</dbReference>
<dbReference type="Gene3D" id="2.70.98.10">
    <property type="match status" value="1"/>
</dbReference>
<keyword evidence="2" id="KW-0413">Isomerase</keyword>
<dbReference type="PANTHER" id="PTHR10091:SF49">
    <property type="entry name" value="ALDOSE 1-EPIMERASE"/>
    <property type="match status" value="1"/>
</dbReference>
<dbReference type="GO" id="GO:0033499">
    <property type="term" value="P:galactose catabolic process via UDP-galactose, Leloir pathway"/>
    <property type="evidence" value="ECO:0007669"/>
    <property type="project" value="TreeGrafter"/>
</dbReference>
<dbReference type="AlphaFoldDB" id="A0A1N7PBS7"/>
<dbReference type="InterPro" id="IPR047215">
    <property type="entry name" value="Galactose_mutarotase-like"/>
</dbReference>
<protein>
    <submittedName>
        <fullName evidence="4">Aldose 1-epimerase</fullName>
    </submittedName>
</protein>
<evidence type="ECO:0000313" key="4">
    <source>
        <dbReference type="EMBL" id="SIT07879.1"/>
    </source>
</evidence>
<evidence type="ECO:0000313" key="5">
    <source>
        <dbReference type="Proteomes" id="UP000186221"/>
    </source>
</evidence>
<dbReference type="STRING" id="453582.SAMN05421580_109196"/>
<proteinExistence type="inferred from homology"/>
<dbReference type="EMBL" id="FTOG01000009">
    <property type="protein sequence ID" value="SIT07879.1"/>
    <property type="molecule type" value="Genomic_DNA"/>
</dbReference>
<evidence type="ECO:0000256" key="3">
    <source>
        <dbReference type="ARBA" id="ARBA00023277"/>
    </source>
</evidence>
<dbReference type="GO" id="GO:0030246">
    <property type="term" value="F:carbohydrate binding"/>
    <property type="evidence" value="ECO:0007669"/>
    <property type="project" value="InterPro"/>
</dbReference>
<sequence length="341" mass="36021">MSADIRRFGTTSTGDLVEAVTLRAGELTARLITFGASLQDLRLAGTPWPLILGSDTLSAYESGALAWAGAVVGPVANRLSGAQVEIAGQLWRAAPNDGANLLHSGDAGCSQQVWEIETANADSVTFRLDLPHGAAALPGNRVLRACYQILAPSTLEITLSAETDAETLMNLAHHPYWNLDGKPTTAAHHLKVAAEQMLPCDAQNLPRAPISVADTVYDLRQARLVADLPPLDNNYCLPGTGLRAVAELTGSAGVSLTIETDAPGLQVYDGQHIGAHPVLGLSGAAYGPHAGLALEPQMWPDAPQHPDFPAITLHPGETWRQVTRLQLSRSISTDKPARTAL</sequence>
<dbReference type="Pfam" id="PF01263">
    <property type="entry name" value="Aldose_epim"/>
    <property type="match status" value="1"/>
</dbReference>
<keyword evidence="5" id="KW-1185">Reference proteome</keyword>
<dbReference type="InterPro" id="IPR008183">
    <property type="entry name" value="Aldose_1/G6P_1-epimerase"/>
</dbReference>
<evidence type="ECO:0000256" key="2">
    <source>
        <dbReference type="ARBA" id="ARBA00023235"/>
    </source>
</evidence>
<keyword evidence="3" id="KW-0119">Carbohydrate metabolism</keyword>
<comment type="similarity">
    <text evidence="1">Belongs to the aldose epimerase family.</text>
</comment>
<evidence type="ECO:0000256" key="1">
    <source>
        <dbReference type="ARBA" id="ARBA00006206"/>
    </source>
</evidence>
<name>A0A1N7PBS7_9RHOB</name>
<dbReference type="RefSeq" id="WP_076485700.1">
    <property type="nucleotide sequence ID" value="NZ_FTOG01000009.1"/>
</dbReference>
<dbReference type="InterPro" id="IPR014718">
    <property type="entry name" value="GH-type_carb-bd"/>
</dbReference>
<dbReference type="Proteomes" id="UP000186221">
    <property type="component" value="Unassembled WGS sequence"/>
</dbReference>
<dbReference type="PANTHER" id="PTHR10091">
    <property type="entry name" value="ALDOSE-1-EPIMERASE"/>
    <property type="match status" value="1"/>
</dbReference>
<dbReference type="OrthoDB" id="9779408at2"/>
<accession>A0A1N7PBS7</accession>
<reference evidence="5" key="1">
    <citation type="submission" date="2017-01" db="EMBL/GenBank/DDBJ databases">
        <authorList>
            <person name="Varghese N."/>
            <person name="Submissions S."/>
        </authorList>
    </citation>
    <scope>NUCLEOTIDE SEQUENCE [LARGE SCALE GENOMIC DNA]</scope>
    <source>
        <strain evidence="5">DSM 19945</strain>
    </source>
</reference>
<gene>
    <name evidence="4" type="ORF">SAMN05421580_109196</name>
</gene>
<dbReference type="InterPro" id="IPR011013">
    <property type="entry name" value="Gal_mutarotase_sf_dom"/>
</dbReference>
<dbReference type="GO" id="GO:0004034">
    <property type="term" value="F:aldose 1-epimerase activity"/>
    <property type="evidence" value="ECO:0007669"/>
    <property type="project" value="TreeGrafter"/>
</dbReference>
<dbReference type="CDD" id="cd09019">
    <property type="entry name" value="galactose_mutarotase_like"/>
    <property type="match status" value="1"/>
</dbReference>